<dbReference type="EMBL" id="MU860010">
    <property type="protein sequence ID" value="KAK4242239.1"/>
    <property type="molecule type" value="Genomic_DNA"/>
</dbReference>
<comment type="caution">
    <text evidence="4">The sequence shown here is derived from an EMBL/GenBank/DDBJ whole genome shotgun (WGS) entry which is preliminary data.</text>
</comment>
<gene>
    <name evidence="4" type="ORF">C8A03DRAFT_29500</name>
</gene>
<organism evidence="4 5">
    <name type="scientific">Achaetomium macrosporum</name>
    <dbReference type="NCBI Taxonomy" id="79813"/>
    <lineage>
        <taxon>Eukaryota</taxon>
        <taxon>Fungi</taxon>
        <taxon>Dikarya</taxon>
        <taxon>Ascomycota</taxon>
        <taxon>Pezizomycotina</taxon>
        <taxon>Sordariomycetes</taxon>
        <taxon>Sordariomycetidae</taxon>
        <taxon>Sordariales</taxon>
        <taxon>Chaetomiaceae</taxon>
        <taxon>Achaetomium</taxon>
    </lineage>
</organism>
<keyword evidence="3" id="KW-0732">Signal</keyword>
<proteinExistence type="predicted"/>
<reference evidence="4" key="1">
    <citation type="journal article" date="2023" name="Mol. Phylogenet. Evol.">
        <title>Genome-scale phylogeny and comparative genomics of the fungal order Sordariales.</title>
        <authorList>
            <person name="Hensen N."/>
            <person name="Bonometti L."/>
            <person name="Westerberg I."/>
            <person name="Brannstrom I.O."/>
            <person name="Guillou S."/>
            <person name="Cros-Aarteil S."/>
            <person name="Calhoun S."/>
            <person name="Haridas S."/>
            <person name="Kuo A."/>
            <person name="Mondo S."/>
            <person name="Pangilinan J."/>
            <person name="Riley R."/>
            <person name="LaButti K."/>
            <person name="Andreopoulos B."/>
            <person name="Lipzen A."/>
            <person name="Chen C."/>
            <person name="Yan M."/>
            <person name="Daum C."/>
            <person name="Ng V."/>
            <person name="Clum A."/>
            <person name="Steindorff A."/>
            <person name="Ohm R.A."/>
            <person name="Martin F."/>
            <person name="Silar P."/>
            <person name="Natvig D.O."/>
            <person name="Lalanne C."/>
            <person name="Gautier V."/>
            <person name="Ament-Velasquez S.L."/>
            <person name="Kruys A."/>
            <person name="Hutchinson M.I."/>
            <person name="Powell A.J."/>
            <person name="Barry K."/>
            <person name="Miller A.N."/>
            <person name="Grigoriev I.V."/>
            <person name="Debuchy R."/>
            <person name="Gladieux P."/>
            <person name="Hiltunen Thoren M."/>
            <person name="Johannesson H."/>
        </authorList>
    </citation>
    <scope>NUCLEOTIDE SEQUENCE</scope>
    <source>
        <strain evidence="4">CBS 532.94</strain>
    </source>
</reference>
<accession>A0AAN7HJ25</accession>
<protein>
    <submittedName>
        <fullName evidence="4">Uncharacterized protein</fullName>
    </submittedName>
</protein>
<evidence type="ECO:0000313" key="5">
    <source>
        <dbReference type="Proteomes" id="UP001303760"/>
    </source>
</evidence>
<keyword evidence="2" id="KW-0812">Transmembrane</keyword>
<evidence type="ECO:0000256" key="3">
    <source>
        <dbReference type="SAM" id="SignalP"/>
    </source>
</evidence>
<keyword evidence="2" id="KW-1133">Transmembrane helix</keyword>
<feature type="region of interest" description="Disordered" evidence="1">
    <location>
        <begin position="304"/>
        <end position="335"/>
    </location>
</feature>
<name>A0AAN7HJ25_9PEZI</name>
<feature type="signal peptide" evidence="3">
    <location>
        <begin position="1"/>
        <end position="27"/>
    </location>
</feature>
<sequence>MVYSPSLGLIMITFLIAAFSTWPLTKAACYYPSGRLAPNDTPCRDDTPNAACCGQGYACLTNGICQATGAELEKPGATEFVRGSCTDKEWRSSRCPLFCIEDGADFLDGGNGIFKCENTTEDLYFCINKQSGTEASCEEKENVLFFPGTPSAITTIGLSPRTTSSLTSTTTSSISLPSTSVLVSSTAQDPSTSASPRASENTTGPETQVPANDTAKTTAASSNLGPIIGGVLGATAAVFLAGAGGWFLARKRKQNSKDNGAELPTMLSPRTSGQGEPKFASGSSQTSTGLCEAPAPSVYWDQKVQRGPSELPHATEIPWGPAPAELPAELPGGCR</sequence>
<feature type="chain" id="PRO_5042906420" evidence="3">
    <location>
        <begin position="28"/>
        <end position="335"/>
    </location>
</feature>
<evidence type="ECO:0000256" key="1">
    <source>
        <dbReference type="SAM" id="MobiDB-lite"/>
    </source>
</evidence>
<feature type="compositionally biased region" description="Polar residues" evidence="1">
    <location>
        <begin position="187"/>
        <end position="213"/>
    </location>
</feature>
<evidence type="ECO:0000256" key="2">
    <source>
        <dbReference type="SAM" id="Phobius"/>
    </source>
</evidence>
<keyword evidence="5" id="KW-1185">Reference proteome</keyword>
<reference evidence="4" key="2">
    <citation type="submission" date="2023-05" db="EMBL/GenBank/DDBJ databases">
        <authorList>
            <consortium name="Lawrence Berkeley National Laboratory"/>
            <person name="Steindorff A."/>
            <person name="Hensen N."/>
            <person name="Bonometti L."/>
            <person name="Westerberg I."/>
            <person name="Brannstrom I.O."/>
            <person name="Guillou S."/>
            <person name="Cros-Aarteil S."/>
            <person name="Calhoun S."/>
            <person name="Haridas S."/>
            <person name="Kuo A."/>
            <person name="Mondo S."/>
            <person name="Pangilinan J."/>
            <person name="Riley R."/>
            <person name="Labutti K."/>
            <person name="Andreopoulos B."/>
            <person name="Lipzen A."/>
            <person name="Chen C."/>
            <person name="Yanf M."/>
            <person name="Daum C."/>
            <person name="Ng V."/>
            <person name="Clum A."/>
            <person name="Ohm R."/>
            <person name="Martin F."/>
            <person name="Silar P."/>
            <person name="Natvig D."/>
            <person name="Lalanne C."/>
            <person name="Gautier V."/>
            <person name="Ament-Velasquez S.L."/>
            <person name="Kruys A."/>
            <person name="Hutchinson M.I."/>
            <person name="Powell A.J."/>
            <person name="Barry K."/>
            <person name="Miller A.N."/>
            <person name="Grigoriev I.V."/>
            <person name="Debuchy R."/>
            <person name="Gladieux P."/>
            <person name="Thoren M.H."/>
            <person name="Johannesson H."/>
        </authorList>
    </citation>
    <scope>NUCLEOTIDE SEQUENCE</scope>
    <source>
        <strain evidence="4">CBS 532.94</strain>
    </source>
</reference>
<evidence type="ECO:0000313" key="4">
    <source>
        <dbReference type="EMBL" id="KAK4242239.1"/>
    </source>
</evidence>
<keyword evidence="2" id="KW-0472">Membrane</keyword>
<feature type="region of interest" description="Disordered" evidence="1">
    <location>
        <begin position="257"/>
        <end position="292"/>
    </location>
</feature>
<feature type="region of interest" description="Disordered" evidence="1">
    <location>
        <begin position="178"/>
        <end position="213"/>
    </location>
</feature>
<dbReference type="AlphaFoldDB" id="A0AAN7HJ25"/>
<feature type="transmembrane region" description="Helical" evidence="2">
    <location>
        <begin position="227"/>
        <end position="249"/>
    </location>
</feature>
<feature type="compositionally biased region" description="Low complexity" evidence="1">
    <location>
        <begin position="322"/>
        <end position="335"/>
    </location>
</feature>
<dbReference type="Proteomes" id="UP001303760">
    <property type="component" value="Unassembled WGS sequence"/>
</dbReference>